<evidence type="ECO:0000313" key="3">
    <source>
        <dbReference type="Proteomes" id="UP000287756"/>
    </source>
</evidence>
<dbReference type="EMBL" id="CP026118">
    <property type="protein sequence ID" value="QAS51453.1"/>
    <property type="molecule type" value="Genomic_DNA"/>
</dbReference>
<protein>
    <submittedName>
        <fullName evidence="2">YjzC family protein</fullName>
    </submittedName>
</protein>
<accession>A0A410M9U8</accession>
<proteinExistence type="predicted"/>
<dbReference type="Pfam" id="PF14168">
    <property type="entry name" value="YjzC"/>
    <property type="match status" value="1"/>
</dbReference>
<reference evidence="2 3" key="1">
    <citation type="submission" date="2018-01" db="EMBL/GenBank/DDBJ databases">
        <title>The whole genome sequencing and assembly of Halobacillus litoralis ERB031 strain.</title>
        <authorList>
            <person name="Lee S.-J."/>
            <person name="Park M.-K."/>
            <person name="Kim J.-Y."/>
            <person name="Lee Y.-J."/>
            <person name="Yi H."/>
            <person name="Bahn Y.-S."/>
            <person name="Kim J.F."/>
            <person name="Lee D.-W."/>
        </authorList>
    </citation>
    <scope>NUCLEOTIDE SEQUENCE [LARGE SCALE GENOMIC DNA]</scope>
    <source>
        <strain evidence="2 3">ERB 031</strain>
    </source>
</reference>
<dbReference type="AlphaFoldDB" id="A0A410M9U8"/>
<dbReference type="Proteomes" id="UP000287756">
    <property type="component" value="Chromosome"/>
</dbReference>
<dbReference type="KEGG" id="hli:HLI_04065"/>
<dbReference type="InterPro" id="IPR025549">
    <property type="entry name" value="YjzC"/>
</dbReference>
<feature type="region of interest" description="Disordered" evidence="1">
    <location>
        <begin position="1"/>
        <end position="59"/>
    </location>
</feature>
<evidence type="ECO:0000313" key="2">
    <source>
        <dbReference type="EMBL" id="QAS51453.1"/>
    </source>
</evidence>
<dbReference type="RefSeq" id="WP_128523232.1">
    <property type="nucleotide sequence ID" value="NZ_CANLVY010000003.1"/>
</dbReference>
<name>A0A410M9U8_9BACI</name>
<organism evidence="2 3">
    <name type="scientific">Halobacillus litoralis</name>
    <dbReference type="NCBI Taxonomy" id="45668"/>
    <lineage>
        <taxon>Bacteria</taxon>
        <taxon>Bacillati</taxon>
        <taxon>Bacillota</taxon>
        <taxon>Bacilli</taxon>
        <taxon>Bacillales</taxon>
        <taxon>Bacillaceae</taxon>
        <taxon>Halobacillus</taxon>
    </lineage>
</organism>
<dbReference type="OrthoDB" id="5521296at2"/>
<evidence type="ECO:0000256" key="1">
    <source>
        <dbReference type="SAM" id="MobiDB-lite"/>
    </source>
</evidence>
<gene>
    <name evidence="2" type="ORF">HLI_04065</name>
</gene>
<sequence>MANKQFKTGEKAPESGNYKVDNLVSGNKTDDNTEISLNEGDQFPPSPSENEAAYWVKSS</sequence>